<evidence type="ECO:0000259" key="8">
    <source>
        <dbReference type="Pfam" id="PF03918"/>
    </source>
</evidence>
<gene>
    <name evidence="9" type="ORF">SAMN05444003_0473</name>
</gene>
<comment type="function">
    <text evidence="7">Possible subunit of a heme lyase.</text>
</comment>
<keyword evidence="3 7" id="KW-0479">Metal-binding</keyword>
<dbReference type="CDD" id="cd16378">
    <property type="entry name" value="CcmH_N"/>
    <property type="match status" value="1"/>
</dbReference>
<evidence type="ECO:0000256" key="1">
    <source>
        <dbReference type="ARBA" id="ARBA00010342"/>
    </source>
</evidence>
<feature type="signal peptide" evidence="7">
    <location>
        <begin position="1"/>
        <end position="17"/>
    </location>
</feature>
<feature type="chain" id="PRO_5011829224" description="Cytochrome c-type biogenesis protein" evidence="7">
    <location>
        <begin position="18"/>
        <end position="147"/>
    </location>
</feature>
<dbReference type="Gene3D" id="1.10.8.640">
    <property type="entry name" value="Cytochrome C biogenesis protein"/>
    <property type="match status" value="1"/>
</dbReference>
<feature type="domain" description="CcmH/CycL/Ccl2/NrfF N-terminal" evidence="8">
    <location>
        <begin position="6"/>
        <end position="145"/>
    </location>
</feature>
<dbReference type="EMBL" id="FQXB01000001">
    <property type="protein sequence ID" value="SHG68442.1"/>
    <property type="molecule type" value="Genomic_DNA"/>
</dbReference>
<sequence length="147" mass="16418">MRWLAIALMLWAAPLWAVEPNEMLDDPALEERAREISQLVRCPVCQNESIDESHATVARDLRVIIRERLVAGDTDQQVLDYLSARFGEFVLLTPPRDGANLILWLAAPAMFLVALGIGWAAIQRKPKAADEGLSQDEQAELDKILNS</sequence>
<evidence type="ECO:0000256" key="7">
    <source>
        <dbReference type="RuleBase" id="RU364112"/>
    </source>
</evidence>
<dbReference type="GO" id="GO:0017004">
    <property type="term" value="P:cytochrome complex assembly"/>
    <property type="evidence" value="ECO:0007669"/>
    <property type="project" value="UniProtKB-KW"/>
</dbReference>
<feature type="transmembrane region" description="Helical" evidence="7">
    <location>
        <begin position="101"/>
        <end position="122"/>
    </location>
</feature>
<proteinExistence type="inferred from homology"/>
<keyword evidence="10" id="KW-1185">Reference proteome</keyword>
<evidence type="ECO:0000256" key="3">
    <source>
        <dbReference type="ARBA" id="ARBA00022723"/>
    </source>
</evidence>
<evidence type="ECO:0000256" key="5">
    <source>
        <dbReference type="ARBA" id="ARBA00022748"/>
    </source>
</evidence>
<dbReference type="InterPro" id="IPR038297">
    <property type="entry name" value="CcmH/CycL/NrfF/Ccl2_sf"/>
</dbReference>
<dbReference type="GO" id="GO:0046872">
    <property type="term" value="F:metal ion binding"/>
    <property type="evidence" value="ECO:0007669"/>
    <property type="project" value="UniProtKB-KW"/>
</dbReference>
<evidence type="ECO:0000313" key="9">
    <source>
        <dbReference type="EMBL" id="SHG68442.1"/>
    </source>
</evidence>
<accession>A0A1M5LTI4</accession>
<dbReference type="GO" id="GO:0005886">
    <property type="term" value="C:plasma membrane"/>
    <property type="evidence" value="ECO:0007669"/>
    <property type="project" value="TreeGrafter"/>
</dbReference>
<dbReference type="PANTHER" id="PTHR47870">
    <property type="entry name" value="CYTOCHROME C-TYPE BIOGENESIS PROTEIN CCMH"/>
    <property type="match status" value="1"/>
</dbReference>
<name>A0A1M5LTI4_9RHOB</name>
<dbReference type="InterPro" id="IPR051263">
    <property type="entry name" value="C-type_cytochrome_biogenesis"/>
</dbReference>
<organism evidence="9 10">
    <name type="scientific">Cognatiyoonia sediminum</name>
    <dbReference type="NCBI Taxonomy" id="1508389"/>
    <lineage>
        <taxon>Bacteria</taxon>
        <taxon>Pseudomonadati</taxon>
        <taxon>Pseudomonadota</taxon>
        <taxon>Alphaproteobacteria</taxon>
        <taxon>Rhodobacterales</taxon>
        <taxon>Paracoccaceae</taxon>
        <taxon>Cognatiyoonia</taxon>
    </lineage>
</organism>
<evidence type="ECO:0000256" key="4">
    <source>
        <dbReference type="ARBA" id="ARBA00022729"/>
    </source>
</evidence>
<dbReference type="OrthoDB" id="9804975at2"/>
<reference evidence="9 10" key="1">
    <citation type="submission" date="2016-11" db="EMBL/GenBank/DDBJ databases">
        <authorList>
            <person name="Jaros S."/>
            <person name="Januszkiewicz K."/>
            <person name="Wedrychowicz H."/>
        </authorList>
    </citation>
    <scope>NUCLEOTIDE SEQUENCE [LARGE SCALE GENOMIC DNA]</scope>
    <source>
        <strain evidence="9 10">DSM 28715</strain>
    </source>
</reference>
<dbReference type="InterPro" id="IPR005616">
    <property type="entry name" value="CcmH/CycL/Ccl2/NrfF_N"/>
</dbReference>
<keyword evidence="5" id="KW-0201">Cytochrome c-type biogenesis</keyword>
<keyword evidence="7" id="KW-0472">Membrane</keyword>
<protein>
    <recommendedName>
        <fullName evidence="7">Cytochrome c-type biogenesis protein</fullName>
    </recommendedName>
</protein>
<dbReference type="Pfam" id="PF03918">
    <property type="entry name" value="CcmH"/>
    <property type="match status" value="1"/>
</dbReference>
<dbReference type="Proteomes" id="UP000184074">
    <property type="component" value="Unassembled WGS sequence"/>
</dbReference>
<dbReference type="PANTHER" id="PTHR47870:SF1">
    <property type="entry name" value="CYTOCHROME C-TYPE BIOGENESIS PROTEIN CCMH"/>
    <property type="match status" value="1"/>
</dbReference>
<keyword evidence="7" id="KW-1133">Transmembrane helix</keyword>
<keyword evidence="7" id="KW-0812">Transmembrane</keyword>
<evidence type="ECO:0000313" key="10">
    <source>
        <dbReference type="Proteomes" id="UP000184074"/>
    </source>
</evidence>
<comment type="similarity">
    <text evidence="1 7">Belongs to the CcmH/CycL/Ccl2/NrfF family.</text>
</comment>
<evidence type="ECO:0000256" key="6">
    <source>
        <dbReference type="ARBA" id="ARBA00023004"/>
    </source>
</evidence>
<dbReference type="STRING" id="1508389.SAMN05444003_0473"/>
<evidence type="ECO:0000256" key="2">
    <source>
        <dbReference type="ARBA" id="ARBA00022617"/>
    </source>
</evidence>
<keyword evidence="6 7" id="KW-0408">Iron</keyword>
<dbReference type="RefSeq" id="WP_072898986.1">
    <property type="nucleotide sequence ID" value="NZ_FQXB01000001.1"/>
</dbReference>
<dbReference type="AlphaFoldDB" id="A0A1M5LTI4"/>
<keyword evidence="2 7" id="KW-0349">Heme</keyword>
<keyword evidence="4 7" id="KW-0732">Signal</keyword>